<keyword evidence="12" id="KW-1185">Reference proteome</keyword>
<dbReference type="InterPro" id="IPR011059">
    <property type="entry name" value="Metal-dep_hydrolase_composite"/>
</dbReference>
<dbReference type="SUPFAM" id="SSF51556">
    <property type="entry name" value="Metallo-dependent hydrolases"/>
    <property type="match status" value="1"/>
</dbReference>
<dbReference type="InterPro" id="IPR036463">
    <property type="entry name" value="Urease_gamma_sf"/>
</dbReference>
<evidence type="ECO:0000259" key="9">
    <source>
        <dbReference type="PROSITE" id="PS50206"/>
    </source>
</evidence>
<dbReference type="InterPro" id="IPR002026">
    <property type="entry name" value="Urease_gamma/gamma-beta_su"/>
</dbReference>
<feature type="binding site" evidence="7">
    <location>
        <position position="878"/>
    </location>
    <ligand>
        <name>substrate</name>
    </ligand>
</feature>
<dbReference type="Gene3D" id="3.30.280.10">
    <property type="entry name" value="Urease, gamma-like subunit"/>
    <property type="match status" value="1"/>
</dbReference>
<dbReference type="InterPro" id="IPR002019">
    <property type="entry name" value="Urease_beta-like"/>
</dbReference>
<dbReference type="CDD" id="cd00375">
    <property type="entry name" value="Urease_alpha"/>
    <property type="match status" value="1"/>
</dbReference>
<feature type="domain" description="Urease" evidence="10">
    <location>
        <begin position="788"/>
        <end position="1224"/>
    </location>
</feature>
<dbReference type="Pfam" id="PF01979">
    <property type="entry name" value="Amidohydro_1"/>
    <property type="match status" value="1"/>
</dbReference>
<reference evidence="11 12" key="1">
    <citation type="journal article" date="2024" name="Microbiol. Resour. Announc.">
        <title>Genome annotations for the ascomycete fungi Trichoderma harzianum, Trichoderma aggressivum, and Purpureocillium lilacinum.</title>
        <authorList>
            <person name="Beijen E.P.W."/>
            <person name="Ohm R.A."/>
        </authorList>
    </citation>
    <scope>NUCLEOTIDE SEQUENCE [LARGE SCALE GENOMIC DNA]</scope>
    <source>
        <strain evidence="11 12">CBS 150709</strain>
    </source>
</reference>
<dbReference type="InterPro" id="IPR017951">
    <property type="entry name" value="Urease_asu_c"/>
</dbReference>
<keyword evidence="6 7" id="KW-0378">Hydrolase</keyword>
<dbReference type="PROSITE" id="PS01120">
    <property type="entry name" value="UREASE_1"/>
    <property type="match status" value="1"/>
</dbReference>
<dbReference type="PRINTS" id="PR01752">
    <property type="entry name" value="UREASE"/>
</dbReference>
<accession>A0ABR0CEU7</accession>
<dbReference type="InterPro" id="IPR017950">
    <property type="entry name" value="Urease_AS"/>
</dbReference>
<dbReference type="InterPro" id="IPR011612">
    <property type="entry name" value="Urease_alpha_N_dom"/>
</dbReference>
<dbReference type="InterPro" id="IPR036461">
    <property type="entry name" value="Urease_betasu_sf"/>
</dbReference>
<evidence type="ECO:0000256" key="6">
    <source>
        <dbReference type="ARBA" id="ARBA00022801"/>
    </source>
</evidence>
<sequence length="1224" mass="131002">MMVFESVVRRRVSGARFDSMHHHFPEAFLWGPPPPPTHTTPALPAPTSQQNRSRVLEKRASAVRRAVSQCHFQSCPVPAPRTQSWQHGVWGPSSPIKTPSAAPGRRQGSSANVGSLPVDKGLLQGAGFFPDKFHPTWACRESRLASPTAGSGCASDRSDGIRLTAPEGGSSTTAPHFFAHLQPFLAVFLLLLLPSTARPPASPPAGGESSSTPGAPFETKTSDGGQLHAARSDTDNARAPRLALSRPVDTTLTHDCQSASSVIGSRRVARRISHTGAPGERAGSEGLTPLIWGVSAGTRQTETRGNRVGSFRATMPGQAKAKAQVLGFSSSRSAAGTSPTTTTPRSPSLRVTYEYTTRHVARAERAWAPRTEAAGERRAAQPLRSNGELLLAFSLSVSRLVLAASDAALALKSHKGLFTHTSFFKALIANNLHELIRDGNHSVADLMALGSTMLGRRHVLPAVCSTLREIQVEGTFPMGTYLVTVHNPIATDDGDLRRALYGSFLPIPDNEAFPLPPDSEYELHRQPGAVVAVKGRVVMNENRPRIRLRVTSRGDRPIQVGSHYHFIEVNPQLEFDRGKAYGYRLDIAAGTSVRFEPGDTKTVTLVEIGGGKVIRGGNNLASGPVERHRVEDIVTSLQEAGFAHRPDPFVDPVHINMFQMDRAAYATMFGPTTGDLIRLGSTDLWIKVEKDLTSYGDECKFGGGKTLREGMGQATGRSDAETLDMVVTNALIVDWTGIYKADIGVKDGMIVGIGKAGSPDVMEGVTPNMIVGSCTDVVAGEGKIITAGGIDTHVHYICPQQALESLASGITTMLGGGTGPSAGSNATTCTPGKHYMRAMLQASDALPVNIGITGKGCDSDPGALREQIIAGACGLKVHEDWGATPAAIDACLIACDELDVQCCIHTDTLNESGFVESTIAAFKGRTIHTYHTEGAGGGHAPDIISVVEHANVLPASTNPTRPFTRNTLDEHLDMLMVCHHLSKNIPEDVAFAESRIRAETIAAEDVLQDMGAISMMSSDSQAMGRCGEVVLRSWNTAHKNKVQRGRLEEDEGTDADNFRVRRYVSKYTINPAIAQGFSHLIGSIEVGKLADLVVWDPAWFGTKPAFVLKGGLVAWAQMGDPNGSIPTIQPVIGRPMYAPLVPSSKVLFVSEACISSGTAASYGLRSRVEAVRNCRDISKRDMRLNDAMPRMRVDPESYVVEADGEVCTCAPAETLPLSQAQYVF</sequence>
<dbReference type="PROSITE" id="PS50206">
    <property type="entry name" value="RHODANESE_3"/>
    <property type="match status" value="1"/>
</dbReference>
<dbReference type="EC" id="3.5.1.5" evidence="3"/>
<dbReference type="Gene3D" id="3.20.20.140">
    <property type="entry name" value="Metal-dependent hydrolases"/>
    <property type="match status" value="1"/>
</dbReference>
<evidence type="ECO:0000256" key="5">
    <source>
        <dbReference type="ARBA" id="ARBA00022723"/>
    </source>
</evidence>
<dbReference type="HAMAP" id="MF_01953">
    <property type="entry name" value="Urease_alpha"/>
    <property type="match status" value="1"/>
</dbReference>
<gene>
    <name evidence="11" type="ORF">Purlil1_1252</name>
</gene>
<dbReference type="CDD" id="cd00407">
    <property type="entry name" value="Urease_beta"/>
    <property type="match status" value="1"/>
</dbReference>
<dbReference type="Pfam" id="PF00547">
    <property type="entry name" value="Urease_gamma"/>
    <property type="match status" value="1"/>
</dbReference>
<dbReference type="NCBIfam" id="TIGR01792">
    <property type="entry name" value="urease_alph"/>
    <property type="match status" value="1"/>
</dbReference>
<feature type="region of interest" description="Disordered" evidence="8">
    <location>
        <begin position="81"/>
        <end position="116"/>
    </location>
</feature>
<dbReference type="Pfam" id="PF00449">
    <property type="entry name" value="Urease_alpha"/>
    <property type="match status" value="1"/>
</dbReference>
<dbReference type="Gene3D" id="2.30.40.10">
    <property type="entry name" value="Urease, subunit C, domain 1"/>
    <property type="match status" value="1"/>
</dbReference>
<dbReference type="InterPro" id="IPR032466">
    <property type="entry name" value="Metal_Hydrolase"/>
</dbReference>
<comment type="cofactor">
    <cofactor evidence="1">
        <name>Ni cation</name>
        <dbReference type="ChEBI" id="CHEBI:25516"/>
    </cofactor>
</comment>
<dbReference type="EMBL" id="JAWRVI010000003">
    <property type="protein sequence ID" value="KAK4094647.1"/>
    <property type="molecule type" value="Genomic_DNA"/>
</dbReference>
<evidence type="ECO:0000259" key="10">
    <source>
        <dbReference type="PROSITE" id="PS51368"/>
    </source>
</evidence>
<proteinExistence type="inferred from homology"/>
<comment type="caution">
    <text evidence="11">The sequence shown here is derived from an EMBL/GenBank/DDBJ whole genome shotgun (WGS) entry which is preliminary data.</text>
</comment>
<dbReference type="NCBIfam" id="NF009686">
    <property type="entry name" value="PRK13207.1"/>
    <property type="match status" value="1"/>
</dbReference>
<feature type="domain" description="Rhodanese" evidence="9">
    <location>
        <begin position="1098"/>
        <end position="1124"/>
    </location>
</feature>
<feature type="region of interest" description="Disordered" evidence="8">
    <location>
        <begin position="199"/>
        <end position="250"/>
    </location>
</feature>
<dbReference type="NCBIfam" id="TIGR00192">
    <property type="entry name" value="urease_beta"/>
    <property type="match status" value="1"/>
</dbReference>
<feature type="region of interest" description="Disordered" evidence="8">
    <location>
        <begin position="146"/>
        <end position="170"/>
    </location>
</feature>
<dbReference type="Pfam" id="PF00699">
    <property type="entry name" value="Urease_beta"/>
    <property type="match status" value="1"/>
</dbReference>
<keyword evidence="4" id="KW-0533">Nickel</keyword>
<evidence type="ECO:0000256" key="3">
    <source>
        <dbReference type="ARBA" id="ARBA00012934"/>
    </source>
</evidence>
<feature type="active site" description="Proton donor" evidence="7">
    <location>
        <position position="979"/>
    </location>
</feature>
<dbReference type="InterPro" id="IPR006680">
    <property type="entry name" value="Amidohydro-rel"/>
</dbReference>
<dbReference type="InterPro" id="IPR005848">
    <property type="entry name" value="Urease_asu"/>
</dbReference>
<dbReference type="InterPro" id="IPR029754">
    <property type="entry name" value="Urease_Ni-bd"/>
</dbReference>
<feature type="region of interest" description="Disordered" evidence="8">
    <location>
        <begin position="31"/>
        <end position="52"/>
    </location>
</feature>
<protein>
    <recommendedName>
        <fullName evidence="3">urease</fullName>
        <ecNumber evidence="3">3.5.1.5</ecNumber>
    </recommendedName>
</protein>
<evidence type="ECO:0000313" key="11">
    <source>
        <dbReference type="EMBL" id="KAK4094647.1"/>
    </source>
</evidence>
<dbReference type="Gene3D" id="2.10.150.10">
    <property type="entry name" value="Urease, beta subunit"/>
    <property type="match status" value="1"/>
</dbReference>
<dbReference type="SUPFAM" id="SSF51278">
    <property type="entry name" value="Urease, beta-subunit"/>
    <property type="match status" value="1"/>
</dbReference>
<dbReference type="InterPro" id="IPR050112">
    <property type="entry name" value="Urease_alpha_subunit"/>
</dbReference>
<name>A0ABR0CEU7_PURLI</name>
<organism evidence="11 12">
    <name type="scientific">Purpureocillium lilacinum</name>
    <name type="common">Paecilomyces lilacinus</name>
    <dbReference type="NCBI Taxonomy" id="33203"/>
    <lineage>
        <taxon>Eukaryota</taxon>
        <taxon>Fungi</taxon>
        <taxon>Dikarya</taxon>
        <taxon>Ascomycota</taxon>
        <taxon>Pezizomycotina</taxon>
        <taxon>Sordariomycetes</taxon>
        <taxon>Hypocreomycetidae</taxon>
        <taxon>Hypocreales</taxon>
        <taxon>Ophiocordycipitaceae</taxon>
        <taxon>Purpureocillium</taxon>
    </lineage>
</organism>
<comment type="pathway">
    <text evidence="2">Nitrogen metabolism; urea degradation; CO(2) and NH(3) from urea (urease route): step 1/1.</text>
</comment>
<evidence type="ECO:0000256" key="8">
    <source>
        <dbReference type="SAM" id="MobiDB-lite"/>
    </source>
</evidence>
<feature type="compositionally biased region" description="Low complexity" evidence="8">
    <location>
        <begin position="199"/>
        <end position="216"/>
    </location>
</feature>
<dbReference type="CDD" id="cd00390">
    <property type="entry name" value="Urease_gamma"/>
    <property type="match status" value="1"/>
</dbReference>
<dbReference type="PANTHER" id="PTHR43440">
    <property type="entry name" value="UREASE"/>
    <property type="match status" value="1"/>
</dbReference>
<dbReference type="PROSITE" id="PS00145">
    <property type="entry name" value="UREASE_2"/>
    <property type="match status" value="1"/>
</dbReference>
<evidence type="ECO:0000256" key="4">
    <source>
        <dbReference type="ARBA" id="ARBA00022596"/>
    </source>
</evidence>
<keyword evidence="5" id="KW-0479">Metal-binding</keyword>
<dbReference type="PANTHER" id="PTHR43440:SF1">
    <property type="entry name" value="UREASE"/>
    <property type="match status" value="1"/>
</dbReference>
<dbReference type="InterPro" id="IPR001763">
    <property type="entry name" value="Rhodanese-like_dom"/>
</dbReference>
<evidence type="ECO:0000256" key="7">
    <source>
        <dbReference type="PROSITE-ProRule" id="PRU00700"/>
    </source>
</evidence>
<evidence type="ECO:0000256" key="2">
    <source>
        <dbReference type="ARBA" id="ARBA00004897"/>
    </source>
</evidence>
<evidence type="ECO:0000256" key="1">
    <source>
        <dbReference type="ARBA" id="ARBA00001948"/>
    </source>
</evidence>
<evidence type="ECO:0000313" key="12">
    <source>
        <dbReference type="Proteomes" id="UP001287286"/>
    </source>
</evidence>
<dbReference type="SUPFAM" id="SSF51338">
    <property type="entry name" value="Composite domain of metallo-dependent hydrolases"/>
    <property type="match status" value="1"/>
</dbReference>
<dbReference type="Proteomes" id="UP001287286">
    <property type="component" value="Unassembled WGS sequence"/>
</dbReference>
<dbReference type="SUPFAM" id="SSF54111">
    <property type="entry name" value="Urease, gamma-subunit"/>
    <property type="match status" value="1"/>
</dbReference>
<dbReference type="PROSITE" id="PS51368">
    <property type="entry name" value="UREASE_3"/>
    <property type="match status" value="1"/>
</dbReference>